<feature type="transmembrane region" description="Helical" evidence="1">
    <location>
        <begin position="120"/>
        <end position="140"/>
    </location>
</feature>
<keyword evidence="1" id="KW-1133">Transmembrane helix</keyword>
<dbReference type="AlphaFoldDB" id="A0A1F5RY74"/>
<organism evidence="2 3">
    <name type="scientific">Candidatus Falkowbacteria bacterium RIFCSPHIGHO2_02_FULL_45_15</name>
    <dbReference type="NCBI Taxonomy" id="1797987"/>
    <lineage>
        <taxon>Bacteria</taxon>
        <taxon>Candidatus Falkowiibacteriota</taxon>
    </lineage>
</organism>
<feature type="transmembrane region" description="Helical" evidence="1">
    <location>
        <begin position="45"/>
        <end position="66"/>
    </location>
</feature>
<protein>
    <submittedName>
        <fullName evidence="2">Uncharacterized protein</fullName>
    </submittedName>
</protein>
<accession>A0A1F5RY74</accession>
<dbReference type="Proteomes" id="UP000177691">
    <property type="component" value="Unassembled WGS sequence"/>
</dbReference>
<dbReference type="EMBL" id="MFFU01000018">
    <property type="protein sequence ID" value="OGF19380.1"/>
    <property type="molecule type" value="Genomic_DNA"/>
</dbReference>
<sequence length="142" mass="15534">MRTKEIIRSIKRGVIASFGLSFLYGILILLTMPNFQEALAVTAEVWYLLIAIIISFGAQFGLWFYVRAIRRQTSGALPGVSGTTSSVSMLACCAHHLVDLLPLWGLSGAALFLGQYQRPLLGISLAINLLSIAYLLYVVAKK</sequence>
<feature type="transmembrane region" description="Helical" evidence="1">
    <location>
        <begin position="12"/>
        <end position="33"/>
    </location>
</feature>
<keyword evidence="1" id="KW-0812">Transmembrane</keyword>
<gene>
    <name evidence="2" type="ORF">A3D54_01065</name>
</gene>
<comment type="caution">
    <text evidence="2">The sequence shown here is derived from an EMBL/GenBank/DDBJ whole genome shotgun (WGS) entry which is preliminary data.</text>
</comment>
<feature type="transmembrane region" description="Helical" evidence="1">
    <location>
        <begin position="87"/>
        <end position="114"/>
    </location>
</feature>
<evidence type="ECO:0000313" key="3">
    <source>
        <dbReference type="Proteomes" id="UP000177691"/>
    </source>
</evidence>
<reference evidence="2 3" key="1">
    <citation type="journal article" date="2016" name="Nat. Commun.">
        <title>Thousands of microbial genomes shed light on interconnected biogeochemical processes in an aquifer system.</title>
        <authorList>
            <person name="Anantharaman K."/>
            <person name="Brown C.T."/>
            <person name="Hug L.A."/>
            <person name="Sharon I."/>
            <person name="Castelle C.J."/>
            <person name="Probst A.J."/>
            <person name="Thomas B.C."/>
            <person name="Singh A."/>
            <person name="Wilkins M.J."/>
            <person name="Karaoz U."/>
            <person name="Brodie E.L."/>
            <person name="Williams K.H."/>
            <person name="Hubbard S.S."/>
            <person name="Banfield J.F."/>
        </authorList>
    </citation>
    <scope>NUCLEOTIDE SEQUENCE [LARGE SCALE GENOMIC DNA]</scope>
</reference>
<name>A0A1F5RY74_9BACT</name>
<evidence type="ECO:0000313" key="2">
    <source>
        <dbReference type="EMBL" id="OGF19380.1"/>
    </source>
</evidence>
<evidence type="ECO:0000256" key="1">
    <source>
        <dbReference type="SAM" id="Phobius"/>
    </source>
</evidence>
<keyword evidence="1" id="KW-0472">Membrane</keyword>
<proteinExistence type="predicted"/>